<keyword evidence="1" id="KW-0732">Signal</keyword>
<comment type="caution">
    <text evidence="2">The sequence shown here is derived from an EMBL/GenBank/DDBJ whole genome shotgun (WGS) entry which is preliminary data.</text>
</comment>
<evidence type="ECO:0008006" key="4">
    <source>
        <dbReference type="Google" id="ProtNLM"/>
    </source>
</evidence>
<dbReference type="RefSeq" id="WP_241275939.1">
    <property type="nucleotide sequence ID" value="NZ_JAKZGS010000016.1"/>
</dbReference>
<dbReference type="Proteomes" id="UP001165488">
    <property type="component" value="Unassembled WGS sequence"/>
</dbReference>
<dbReference type="Gene3D" id="2.60.40.3620">
    <property type="match status" value="2"/>
</dbReference>
<evidence type="ECO:0000256" key="1">
    <source>
        <dbReference type="SAM" id="SignalP"/>
    </source>
</evidence>
<protein>
    <recommendedName>
        <fullName evidence="4">SusE outer membrane protein domain-containing protein</fullName>
    </recommendedName>
</protein>
<dbReference type="EMBL" id="JAKZGS010000016">
    <property type="protein sequence ID" value="MCH7399441.1"/>
    <property type="molecule type" value="Genomic_DNA"/>
</dbReference>
<organism evidence="2 3">
    <name type="scientific">Belliella calami</name>
    <dbReference type="NCBI Taxonomy" id="2923436"/>
    <lineage>
        <taxon>Bacteria</taxon>
        <taxon>Pseudomonadati</taxon>
        <taxon>Bacteroidota</taxon>
        <taxon>Cytophagia</taxon>
        <taxon>Cytophagales</taxon>
        <taxon>Cyclobacteriaceae</taxon>
        <taxon>Belliella</taxon>
    </lineage>
</organism>
<evidence type="ECO:0000313" key="3">
    <source>
        <dbReference type="Proteomes" id="UP001165488"/>
    </source>
</evidence>
<keyword evidence="3" id="KW-1185">Reference proteome</keyword>
<name>A0ABS9US47_9BACT</name>
<evidence type="ECO:0000313" key="2">
    <source>
        <dbReference type="EMBL" id="MCH7399441.1"/>
    </source>
</evidence>
<proteinExistence type="predicted"/>
<feature type="signal peptide" evidence="1">
    <location>
        <begin position="1"/>
        <end position="19"/>
    </location>
</feature>
<accession>A0ABS9US47</accession>
<feature type="chain" id="PRO_5046819909" description="SusE outer membrane protein domain-containing protein" evidence="1">
    <location>
        <begin position="20"/>
        <end position="587"/>
    </location>
</feature>
<reference evidence="2" key="1">
    <citation type="submission" date="2022-03" db="EMBL/GenBank/DDBJ databases">
        <title>De novo assembled genomes of Belliella spp. (Cyclobacteriaceae) strains.</title>
        <authorList>
            <person name="Szabo A."/>
            <person name="Korponai K."/>
            <person name="Felfoldi T."/>
        </authorList>
    </citation>
    <scope>NUCLEOTIDE SEQUENCE</scope>
    <source>
        <strain evidence="2">DSM 107340</strain>
    </source>
</reference>
<dbReference type="PROSITE" id="PS51257">
    <property type="entry name" value="PROKAR_LIPOPROTEIN"/>
    <property type="match status" value="1"/>
</dbReference>
<gene>
    <name evidence="2" type="ORF">MM236_15670</name>
</gene>
<sequence>MKNNIKNNVFFLLLAILMAACEIGSNMEPVGNWTISEPILNTSNTNIVLDQTKPDETINFEWGAAVTSNRFIVNYRFLLVPAGSSDFSDALMEMIPANSGRALNVSPRASDINYALWAACYPQGESVDLEWVVIAKAIEKEAISRHEITVTPYADEYQPNSLFITGMATETGDNPSNAIPMRQLIKADGTETGIFEIYTSLTSGQNFHFRDRAMVGSRKIGGENGILQACGDEIQIEESGEYKVQVNLAENTFEFTKIERWSLVGDAVEGGWGGDVPLTYRGNSIWEAEIPFFKPYDGAGFIFRANGNWGMLLKRILGSGTSNNLGGSLLLESAARSLDFEIEDLPGPSEGNYKISLNLSASGYRYQIEATETPPPSTDNNAVIGRSNNPNGDAVTGNFDFGSFTIPAQLFLISEGNTVATLNLEGTTFRSDGYVALESDKTYFLNDQADGSGENYNSIGDGSIGVERNQAYEISVDFNSGKLNWKYYNLKIFHWDDANNGWDDRDEIPMTYINPYKFEVTTNLSAGFDIKINSPWDIEFGTDSNQLSGTMVNKGPNFKGITQSGSYLVTITIAEDYSECTYTFVKQ</sequence>